<reference evidence="1" key="1">
    <citation type="submission" date="2016-10" db="EMBL/GenBank/DDBJ databases">
        <title>Sequence of Gallionella enrichment culture.</title>
        <authorList>
            <person name="Poehlein A."/>
            <person name="Muehling M."/>
            <person name="Daniel R."/>
        </authorList>
    </citation>
    <scope>NUCLEOTIDE SEQUENCE</scope>
</reference>
<protein>
    <submittedName>
        <fullName evidence="1">Uncharacterized protein</fullName>
    </submittedName>
</protein>
<sequence length="214" mass="23394">MDFPDPNRHARQFGGIGVQLYPQHTFRPNGGKGAWQAQCLGLQIAAVFDVFEFEKRDIQEVPRSAGRVQHAEGAQAFEKALVQRLGLVQRTGAGGKVFAHQQLFFGGAWGVFDKVGYLCFDRFPLGQKRLHNHRPDDLHNLVAVGVMRAKLAALVRVQPALKQGAQNGGVNVGPVQSGRADQVVNVLPFQRQGVVTVEQPTVEPLDLLKPHGPA</sequence>
<evidence type="ECO:0000313" key="1">
    <source>
        <dbReference type="EMBL" id="OIQ78226.1"/>
    </source>
</evidence>
<dbReference type="AlphaFoldDB" id="A0A1J5Q4K8"/>
<gene>
    <name evidence="1" type="ORF">GALL_400680</name>
</gene>
<comment type="caution">
    <text evidence="1">The sequence shown here is derived from an EMBL/GenBank/DDBJ whole genome shotgun (WGS) entry which is preliminary data.</text>
</comment>
<dbReference type="EMBL" id="MLJW01001443">
    <property type="protein sequence ID" value="OIQ78226.1"/>
    <property type="molecule type" value="Genomic_DNA"/>
</dbReference>
<proteinExistence type="predicted"/>
<organism evidence="1">
    <name type="scientific">mine drainage metagenome</name>
    <dbReference type="NCBI Taxonomy" id="410659"/>
    <lineage>
        <taxon>unclassified sequences</taxon>
        <taxon>metagenomes</taxon>
        <taxon>ecological metagenomes</taxon>
    </lineage>
</organism>
<accession>A0A1J5Q4K8</accession>
<name>A0A1J5Q4K8_9ZZZZ</name>